<dbReference type="GeneTree" id="ENSGT01030000234583"/>
<dbReference type="InterPro" id="IPR003877">
    <property type="entry name" value="SPRY_dom"/>
</dbReference>
<dbReference type="CDD" id="cd12891">
    <property type="entry name" value="SPRY_PRY_C-I_2"/>
    <property type="match status" value="1"/>
</dbReference>
<dbReference type="InterPro" id="IPR013320">
    <property type="entry name" value="ConA-like_dom_sf"/>
</dbReference>
<dbReference type="GO" id="GO:0008270">
    <property type="term" value="F:zinc ion binding"/>
    <property type="evidence" value="ECO:0007669"/>
    <property type="project" value="UniProtKB-KW"/>
</dbReference>
<dbReference type="Gene3D" id="3.30.160.60">
    <property type="entry name" value="Classic Zinc Finger"/>
    <property type="match status" value="1"/>
</dbReference>
<reference evidence="12" key="2">
    <citation type="submission" date="2025-09" db="UniProtKB">
        <authorList>
            <consortium name="Ensembl"/>
        </authorList>
    </citation>
    <scope>IDENTIFICATION</scope>
</reference>
<evidence type="ECO:0000256" key="6">
    <source>
        <dbReference type="ARBA" id="ARBA00023054"/>
    </source>
</evidence>
<name>A0A8C5MYL3_9ANUR</name>
<feature type="domain" description="RING-type" evidence="9">
    <location>
        <begin position="12"/>
        <end position="54"/>
    </location>
</feature>
<keyword evidence="1" id="KW-0399">Innate immunity</keyword>
<keyword evidence="4" id="KW-0862">Zinc</keyword>
<dbReference type="InterPro" id="IPR043136">
    <property type="entry name" value="B30.2/SPRY_sf"/>
</dbReference>
<evidence type="ECO:0000259" key="11">
    <source>
        <dbReference type="PROSITE" id="PS50188"/>
    </source>
</evidence>
<dbReference type="SMART" id="SM00184">
    <property type="entry name" value="RING"/>
    <property type="match status" value="1"/>
</dbReference>
<dbReference type="PROSITE" id="PS50089">
    <property type="entry name" value="ZF_RING_2"/>
    <property type="match status" value="1"/>
</dbReference>
<evidence type="ECO:0000313" key="13">
    <source>
        <dbReference type="Proteomes" id="UP000694569"/>
    </source>
</evidence>
<dbReference type="InterPro" id="IPR013083">
    <property type="entry name" value="Znf_RING/FYVE/PHD"/>
</dbReference>
<keyword evidence="2" id="KW-0479">Metal-binding</keyword>
<dbReference type="InterPro" id="IPR006574">
    <property type="entry name" value="PRY"/>
</dbReference>
<dbReference type="Proteomes" id="UP000694569">
    <property type="component" value="Unplaced"/>
</dbReference>
<dbReference type="PRINTS" id="PR01407">
    <property type="entry name" value="BUTYPHLNCDUF"/>
</dbReference>
<dbReference type="InterPro" id="IPR001841">
    <property type="entry name" value="Znf_RING"/>
</dbReference>
<dbReference type="SUPFAM" id="SSF49899">
    <property type="entry name" value="Concanavalin A-like lectins/glucanases"/>
    <property type="match status" value="1"/>
</dbReference>
<dbReference type="Pfam" id="PF15227">
    <property type="entry name" value="zf-C3HC4_4"/>
    <property type="match status" value="1"/>
</dbReference>
<evidence type="ECO:0000256" key="7">
    <source>
        <dbReference type="PROSITE-ProRule" id="PRU00024"/>
    </source>
</evidence>
<keyword evidence="3 7" id="KW-0863">Zinc-finger</keyword>
<dbReference type="PROSITE" id="PS50119">
    <property type="entry name" value="ZF_BBOX"/>
    <property type="match status" value="1"/>
</dbReference>
<dbReference type="Ensembl" id="ENSLLET00000019708.1">
    <property type="protein sequence ID" value="ENSLLEP00000018961.1"/>
    <property type="gene ID" value="ENSLLEG00000012021.1"/>
</dbReference>
<keyword evidence="13" id="KW-1185">Reference proteome</keyword>
<dbReference type="InterPro" id="IPR000315">
    <property type="entry name" value="Znf_B-box"/>
</dbReference>
<dbReference type="Gene3D" id="3.30.40.10">
    <property type="entry name" value="Zinc/RING finger domain, C3HC4 (zinc finger)"/>
    <property type="match status" value="1"/>
</dbReference>
<dbReference type="CDD" id="cd19769">
    <property type="entry name" value="Bbox2_TRIM16-like"/>
    <property type="match status" value="1"/>
</dbReference>
<dbReference type="PROSITE" id="PS00518">
    <property type="entry name" value="ZF_RING_1"/>
    <property type="match status" value="1"/>
</dbReference>
<evidence type="ECO:0000259" key="9">
    <source>
        <dbReference type="PROSITE" id="PS50089"/>
    </source>
</evidence>
<dbReference type="InterPro" id="IPR051051">
    <property type="entry name" value="E3_ubiq-ligase_TRIM/RNF"/>
</dbReference>
<dbReference type="SUPFAM" id="SSF57845">
    <property type="entry name" value="B-box zinc-binding domain"/>
    <property type="match status" value="1"/>
</dbReference>
<dbReference type="SMART" id="SM00589">
    <property type="entry name" value="PRY"/>
    <property type="match status" value="1"/>
</dbReference>
<evidence type="ECO:0000256" key="4">
    <source>
        <dbReference type="ARBA" id="ARBA00022833"/>
    </source>
</evidence>
<evidence type="ECO:0000256" key="2">
    <source>
        <dbReference type="ARBA" id="ARBA00022723"/>
    </source>
</evidence>
<evidence type="ECO:0000259" key="10">
    <source>
        <dbReference type="PROSITE" id="PS50119"/>
    </source>
</evidence>
<dbReference type="GO" id="GO:0005737">
    <property type="term" value="C:cytoplasm"/>
    <property type="evidence" value="ECO:0007669"/>
    <property type="project" value="UniProtKB-ARBA"/>
</dbReference>
<organism evidence="12 13">
    <name type="scientific">Leptobrachium leishanense</name>
    <name type="common">Leishan spiny toad</name>
    <dbReference type="NCBI Taxonomy" id="445787"/>
    <lineage>
        <taxon>Eukaryota</taxon>
        <taxon>Metazoa</taxon>
        <taxon>Chordata</taxon>
        <taxon>Craniata</taxon>
        <taxon>Vertebrata</taxon>
        <taxon>Euteleostomi</taxon>
        <taxon>Amphibia</taxon>
        <taxon>Batrachia</taxon>
        <taxon>Anura</taxon>
        <taxon>Pelobatoidea</taxon>
        <taxon>Megophryidae</taxon>
        <taxon>Leptobrachium</taxon>
    </lineage>
</organism>
<keyword evidence="6 8" id="KW-0175">Coiled coil</keyword>
<evidence type="ECO:0000256" key="8">
    <source>
        <dbReference type="SAM" id="Coils"/>
    </source>
</evidence>
<dbReference type="InterPro" id="IPR001870">
    <property type="entry name" value="B30.2/SPRY"/>
</dbReference>
<dbReference type="GO" id="GO:0045087">
    <property type="term" value="P:innate immune response"/>
    <property type="evidence" value="ECO:0007669"/>
    <property type="project" value="UniProtKB-KW"/>
</dbReference>
<dbReference type="Pfam" id="PF00622">
    <property type="entry name" value="SPRY"/>
    <property type="match status" value="1"/>
</dbReference>
<reference evidence="12" key="1">
    <citation type="submission" date="2025-08" db="UniProtKB">
        <authorList>
            <consortium name="Ensembl"/>
        </authorList>
    </citation>
    <scope>IDENTIFICATION</scope>
</reference>
<dbReference type="InterPro" id="IPR017907">
    <property type="entry name" value="Znf_RING_CS"/>
</dbReference>
<feature type="coiled-coil region" evidence="8">
    <location>
        <begin position="120"/>
        <end position="193"/>
    </location>
</feature>
<protein>
    <submittedName>
        <fullName evidence="12">Uncharacterized protein</fullName>
    </submittedName>
</protein>
<sequence>MASADLKDEVTCCICTEIYKEPVTLNCGHSFCQLCITRTWDNQEEREYSCPECRHKFWVKPELKRSPEHVLTEPTTLLENSKCSVHQKILEYYCLDDAAYICMYCSLAGEHRGHQVETLNEVTEKKKETLRNILDKLTSEIEETKKRVESLQELKRQLLGKAAGVKDRVTALIRDIRDQLEALENRQLEIKKEELHDIKVHDIEDLDVGLISVTLYSGLAGIVSRITRQHHVLDTSNILLDVNTGPDMSLDVNTGCNISVSRDLKTVSWSKTKQIQSETPGRFQDYHQVLNSRKFSSGQHYWEVEVSESGVWEVGMAYPTIERRAEQSGIGYTTKSWILGRGLFNNQYYVKYDSKLIRLRPLPSCWRFGIFLDYEARRLSFYELCDPIRHVHTFTASFPEPLHAVFRVIENNS</sequence>
<evidence type="ECO:0000313" key="12">
    <source>
        <dbReference type="Ensembl" id="ENSLLEP00000018961.1"/>
    </source>
</evidence>
<feature type="domain" description="B30.2/SPRY" evidence="11">
    <location>
        <begin position="222"/>
        <end position="413"/>
    </location>
</feature>
<dbReference type="PANTHER" id="PTHR25465:SF41">
    <property type="entry name" value="E3 UBIQUITIN-PROTEIN LIGASE RNF135"/>
    <property type="match status" value="1"/>
</dbReference>
<dbReference type="SMART" id="SM00336">
    <property type="entry name" value="BBOX"/>
    <property type="match status" value="1"/>
</dbReference>
<evidence type="ECO:0000256" key="5">
    <source>
        <dbReference type="ARBA" id="ARBA00022859"/>
    </source>
</evidence>
<dbReference type="PANTHER" id="PTHR25465">
    <property type="entry name" value="B-BOX DOMAIN CONTAINING"/>
    <property type="match status" value="1"/>
</dbReference>
<dbReference type="InterPro" id="IPR003879">
    <property type="entry name" value="Butyrophylin_SPRY"/>
</dbReference>
<dbReference type="PROSITE" id="PS50188">
    <property type="entry name" value="B302_SPRY"/>
    <property type="match status" value="1"/>
</dbReference>
<dbReference type="Gene3D" id="2.60.120.920">
    <property type="match status" value="1"/>
</dbReference>
<dbReference type="SMART" id="SM00449">
    <property type="entry name" value="SPRY"/>
    <property type="match status" value="1"/>
</dbReference>
<dbReference type="AlphaFoldDB" id="A0A8C5MYL3"/>
<dbReference type="OrthoDB" id="6105938at2759"/>
<dbReference type="SUPFAM" id="SSF57850">
    <property type="entry name" value="RING/U-box"/>
    <property type="match status" value="1"/>
</dbReference>
<keyword evidence="5" id="KW-0391">Immunity</keyword>
<feature type="domain" description="B box-type" evidence="10">
    <location>
        <begin position="78"/>
        <end position="119"/>
    </location>
</feature>
<accession>A0A8C5MYL3</accession>
<dbReference type="Pfam" id="PF00643">
    <property type="entry name" value="zf-B_box"/>
    <property type="match status" value="1"/>
</dbReference>
<evidence type="ECO:0000256" key="3">
    <source>
        <dbReference type="ARBA" id="ARBA00022771"/>
    </source>
</evidence>
<proteinExistence type="predicted"/>
<evidence type="ECO:0000256" key="1">
    <source>
        <dbReference type="ARBA" id="ARBA00022588"/>
    </source>
</evidence>